<protein>
    <submittedName>
        <fullName evidence="2">Uncharacterized protein</fullName>
    </submittedName>
</protein>
<dbReference type="EMBL" id="CAMPGE010027689">
    <property type="protein sequence ID" value="CAI2385301.1"/>
    <property type="molecule type" value="Genomic_DNA"/>
</dbReference>
<comment type="caution">
    <text evidence="2">The sequence shown here is derived from an EMBL/GenBank/DDBJ whole genome shotgun (WGS) entry which is preliminary data.</text>
</comment>
<name>A0AAD1Y4I9_EUPCR</name>
<evidence type="ECO:0000256" key="1">
    <source>
        <dbReference type="SAM" id="MobiDB-lite"/>
    </source>
</evidence>
<organism evidence="2 3">
    <name type="scientific">Euplotes crassus</name>
    <dbReference type="NCBI Taxonomy" id="5936"/>
    <lineage>
        <taxon>Eukaryota</taxon>
        <taxon>Sar</taxon>
        <taxon>Alveolata</taxon>
        <taxon>Ciliophora</taxon>
        <taxon>Intramacronucleata</taxon>
        <taxon>Spirotrichea</taxon>
        <taxon>Hypotrichia</taxon>
        <taxon>Euplotida</taxon>
        <taxon>Euplotidae</taxon>
        <taxon>Moneuplotes</taxon>
    </lineage>
</organism>
<dbReference type="AlphaFoldDB" id="A0AAD1Y4I9"/>
<evidence type="ECO:0000313" key="3">
    <source>
        <dbReference type="Proteomes" id="UP001295684"/>
    </source>
</evidence>
<proteinExistence type="predicted"/>
<feature type="region of interest" description="Disordered" evidence="1">
    <location>
        <begin position="175"/>
        <end position="196"/>
    </location>
</feature>
<accession>A0AAD1Y4I9</accession>
<feature type="region of interest" description="Disordered" evidence="1">
    <location>
        <begin position="40"/>
        <end position="78"/>
    </location>
</feature>
<sequence length="216" mass="24483">MGTTNSCCADRLLKANTQEPICNLNTQNPTISNNSKLETKKISRENTRKTDVSARIHEEEPVKNLKAGRNKKKQGRYKSPALHKRGKYGVSKKNNNIESIDIVRKPKLNKKTLGVNTTLSVPTKMMLKNGSKNSNRLGSYQKNENLASRRNSSKMTYEGILNDFCKMRVKYHKQQTSLPISDEEDPRSTTDSEKPNKVKIISCGNLLYHNKNGFKI</sequence>
<feature type="compositionally biased region" description="Basic residues" evidence="1">
    <location>
        <begin position="66"/>
        <end position="78"/>
    </location>
</feature>
<feature type="compositionally biased region" description="Basic and acidic residues" evidence="1">
    <location>
        <begin position="186"/>
        <end position="196"/>
    </location>
</feature>
<evidence type="ECO:0000313" key="2">
    <source>
        <dbReference type="EMBL" id="CAI2385301.1"/>
    </source>
</evidence>
<reference evidence="2" key="1">
    <citation type="submission" date="2023-07" db="EMBL/GenBank/DDBJ databases">
        <authorList>
            <consortium name="AG Swart"/>
            <person name="Singh M."/>
            <person name="Singh A."/>
            <person name="Seah K."/>
            <person name="Emmerich C."/>
        </authorList>
    </citation>
    <scope>NUCLEOTIDE SEQUENCE</scope>
    <source>
        <strain evidence="2">DP1</strain>
    </source>
</reference>
<gene>
    <name evidence="2" type="ORF">ECRASSUSDP1_LOCUS26857</name>
</gene>
<dbReference type="Proteomes" id="UP001295684">
    <property type="component" value="Unassembled WGS sequence"/>
</dbReference>
<keyword evidence="3" id="KW-1185">Reference proteome</keyword>
<feature type="compositionally biased region" description="Basic and acidic residues" evidence="1">
    <location>
        <begin position="40"/>
        <end position="63"/>
    </location>
</feature>